<dbReference type="PROSITE" id="PS51257">
    <property type="entry name" value="PROKAR_LIPOPROTEIN"/>
    <property type="match status" value="1"/>
</dbReference>
<feature type="signal peptide" evidence="1">
    <location>
        <begin position="1"/>
        <end position="28"/>
    </location>
</feature>
<sequence>MRPSRKFFYSIGLAMLACAAGAPWPAAAQDGAAQAEKSALAENATIQANYQVNLARINLGDFQLTTTIQGTAYRTTGVGNFSILEGLLYKWKGTTASTGRVTSDGIQPAQYLLSYRGGKAVEEVRMSFAKGTVTELDLVPRKDPKPDTVPITAKQLRNSLDPMSAAFLFARSNDTSGDLNVCRQTVPVFDGRMRFDIKLSPKRVVQIPKGGAYSGPAVVCKAKYVPVSGHRPSNDGVRMLSTTEEIELWMVPMAGTGLYVPYKVSIPTSIGYGVATATSFQVSGAKRASLD</sequence>
<feature type="chain" id="PRO_5009116490" description="DUF3108 domain-containing protein" evidence="1">
    <location>
        <begin position="29"/>
        <end position="291"/>
    </location>
</feature>
<dbReference type="InterPro" id="IPR021457">
    <property type="entry name" value="DUF3108"/>
</dbReference>
<dbReference type="STRING" id="1177755.A7A08_03081"/>
<evidence type="ECO:0000313" key="3">
    <source>
        <dbReference type="Proteomes" id="UP000095087"/>
    </source>
</evidence>
<evidence type="ECO:0000256" key="1">
    <source>
        <dbReference type="SAM" id="SignalP"/>
    </source>
</evidence>
<dbReference type="EMBL" id="MASI01000011">
    <property type="protein sequence ID" value="ODA66066.1"/>
    <property type="molecule type" value="Genomic_DNA"/>
</dbReference>
<accession>A0A1E2RUY4</accession>
<proteinExistence type="predicted"/>
<protein>
    <recommendedName>
        <fullName evidence="4">DUF3108 domain-containing protein</fullName>
    </recommendedName>
</protein>
<gene>
    <name evidence="2" type="ORF">A7A08_03081</name>
</gene>
<name>A0A1E2RUY4_9HYPH</name>
<evidence type="ECO:0008006" key="4">
    <source>
        <dbReference type="Google" id="ProtNLM"/>
    </source>
</evidence>
<reference evidence="2 3" key="1">
    <citation type="submission" date="2016-07" db="EMBL/GenBank/DDBJ databases">
        <title>Draft genome sequence of Methyloligella halotolerans C2T (VKM B-2706T=CCUG 61687T=DSM 25045T), a halotolerant polyhydroxybutyrate accumulating methylotroph.</title>
        <authorList>
            <person name="Vasilenko O.V."/>
            <person name="Doronina N.V."/>
            <person name="Poroshina M.N."/>
            <person name="Tarlachkov S.V."/>
            <person name="Trotsenko Y.A."/>
        </authorList>
    </citation>
    <scope>NUCLEOTIDE SEQUENCE [LARGE SCALE GENOMIC DNA]</scope>
    <source>
        <strain evidence="2 3">VKM B-2706</strain>
    </source>
</reference>
<comment type="caution">
    <text evidence="2">The sequence shown here is derived from an EMBL/GenBank/DDBJ whole genome shotgun (WGS) entry which is preliminary data.</text>
</comment>
<evidence type="ECO:0000313" key="2">
    <source>
        <dbReference type="EMBL" id="ODA66066.1"/>
    </source>
</evidence>
<dbReference type="AlphaFoldDB" id="A0A1E2RUY4"/>
<keyword evidence="1" id="KW-0732">Signal</keyword>
<dbReference type="Pfam" id="PF11306">
    <property type="entry name" value="DUF3108"/>
    <property type="match status" value="1"/>
</dbReference>
<organism evidence="2 3">
    <name type="scientific">Methyloligella halotolerans</name>
    <dbReference type="NCBI Taxonomy" id="1177755"/>
    <lineage>
        <taxon>Bacteria</taxon>
        <taxon>Pseudomonadati</taxon>
        <taxon>Pseudomonadota</taxon>
        <taxon>Alphaproteobacteria</taxon>
        <taxon>Hyphomicrobiales</taxon>
        <taxon>Hyphomicrobiaceae</taxon>
        <taxon>Methyloligella</taxon>
    </lineage>
</organism>
<dbReference type="RefSeq" id="WP_069096211.1">
    <property type="nucleotide sequence ID" value="NZ_MASI01000011.1"/>
</dbReference>
<dbReference type="Proteomes" id="UP000095087">
    <property type="component" value="Unassembled WGS sequence"/>
</dbReference>
<keyword evidence="3" id="KW-1185">Reference proteome</keyword>
<dbReference type="OrthoDB" id="7630100at2"/>